<proteinExistence type="predicted"/>
<evidence type="ECO:0000313" key="2">
    <source>
        <dbReference type="EMBL" id="SKB79184.1"/>
    </source>
</evidence>
<evidence type="ECO:0000259" key="1">
    <source>
        <dbReference type="Pfam" id="PF19081"/>
    </source>
</evidence>
<gene>
    <name evidence="2" type="ORF">SAMN05660226_03174</name>
</gene>
<accession>A0A1T5E5N7</accession>
<dbReference type="EMBL" id="FUYS01000008">
    <property type="protein sequence ID" value="SKB79184.1"/>
    <property type="molecule type" value="Genomic_DNA"/>
</dbReference>
<dbReference type="Proteomes" id="UP000190541">
    <property type="component" value="Unassembled WGS sequence"/>
</dbReference>
<protein>
    <recommendedName>
        <fullName evidence="1">Ig-like domain-containing protein</fullName>
    </recommendedName>
</protein>
<keyword evidence="3" id="KW-1185">Reference proteome</keyword>
<dbReference type="AlphaFoldDB" id="A0A1T5E5N7"/>
<sequence>MPGFHQDNRMFRLKTCTFTSPRLPSCIAFILLFGAVKAGYGQRVYADAQQSSPTQSLIVTLSQVSNPARAVDSDTSNFSTLSVTLGALGAITANQNLQYVARPKPTPATPIIIKFGSTASLLNLLGGFAVQRTNGGRNSVVQPSYSGAQLLNLLNLFGGSQVGTAIIPPNNMAFDGVRLEINTTLGGLLQAFYYFAFYITPPRPSVSELRICTGDSATLAISNFQPGYTYRLYTSQTGSGEVPGATTTTNLLTLSSNIGTGNYWLEARESDLYPSARVQLAVTVVPRPAAPNISLNPDAQY</sequence>
<dbReference type="InterPro" id="IPR044023">
    <property type="entry name" value="Ig_7"/>
</dbReference>
<dbReference type="Pfam" id="PF19081">
    <property type="entry name" value="Ig_7"/>
    <property type="match status" value="1"/>
</dbReference>
<feature type="domain" description="Ig-like" evidence="1">
    <location>
        <begin position="201"/>
        <end position="286"/>
    </location>
</feature>
<organism evidence="2 3">
    <name type="scientific">Parapedobacter luteus</name>
    <dbReference type="NCBI Taxonomy" id="623280"/>
    <lineage>
        <taxon>Bacteria</taxon>
        <taxon>Pseudomonadati</taxon>
        <taxon>Bacteroidota</taxon>
        <taxon>Sphingobacteriia</taxon>
        <taxon>Sphingobacteriales</taxon>
        <taxon>Sphingobacteriaceae</taxon>
        <taxon>Parapedobacter</taxon>
    </lineage>
</organism>
<dbReference type="STRING" id="623280.SAMN05660226_03174"/>
<name>A0A1T5E5N7_9SPHI</name>
<evidence type="ECO:0000313" key="3">
    <source>
        <dbReference type="Proteomes" id="UP000190541"/>
    </source>
</evidence>
<reference evidence="2 3" key="1">
    <citation type="submission" date="2017-02" db="EMBL/GenBank/DDBJ databases">
        <authorList>
            <person name="Peterson S.W."/>
        </authorList>
    </citation>
    <scope>NUCLEOTIDE SEQUENCE [LARGE SCALE GENOMIC DNA]</scope>
    <source>
        <strain evidence="2 3">DSM 22899</strain>
    </source>
</reference>